<comment type="similarity">
    <text evidence="8">Belongs to the MobA family.</text>
</comment>
<keyword evidence="2 8" id="KW-0808">Transferase</keyword>
<keyword evidence="4 8" id="KW-0547">Nucleotide-binding</keyword>
<keyword evidence="3 8" id="KW-0479">Metal-binding</keyword>
<feature type="binding site" evidence="8">
    <location>
        <position position="82"/>
    </location>
    <ligand>
        <name>GTP</name>
        <dbReference type="ChEBI" id="CHEBI:37565"/>
    </ligand>
</feature>
<dbReference type="GO" id="GO:0061603">
    <property type="term" value="F:molybdenum cofactor guanylyltransferase activity"/>
    <property type="evidence" value="ECO:0007669"/>
    <property type="project" value="UniProtKB-EC"/>
</dbReference>
<gene>
    <name evidence="8 10" type="primary">mobA</name>
    <name evidence="10" type="ORF">DAQ1742_00017</name>
</gene>
<keyword evidence="1 8" id="KW-0963">Cytoplasm</keyword>
<dbReference type="GO" id="GO:1902758">
    <property type="term" value="P:bis(molybdopterin guanine dinucleotide)molybdenum biosynthetic process"/>
    <property type="evidence" value="ECO:0007669"/>
    <property type="project" value="TreeGrafter"/>
</dbReference>
<dbReference type="CDD" id="cd02503">
    <property type="entry name" value="MobA"/>
    <property type="match status" value="1"/>
</dbReference>
<dbReference type="EMBL" id="LT615367">
    <property type="protein sequence ID" value="SLM61165.1"/>
    <property type="molecule type" value="Genomic_DNA"/>
</dbReference>
<comment type="subcellular location">
    <subcellularLocation>
        <location evidence="8">Cytoplasm</location>
    </subcellularLocation>
</comment>
<dbReference type="PANTHER" id="PTHR19136">
    <property type="entry name" value="MOLYBDENUM COFACTOR GUANYLYLTRANSFERASE"/>
    <property type="match status" value="1"/>
</dbReference>
<reference evidence="10 11" key="1">
    <citation type="submission" date="2016-09" db="EMBL/GenBank/DDBJ databases">
        <authorList>
            <person name="Reverchon S."/>
            <person name="Nasser W."/>
            <person name="Leonard S."/>
            <person name="Brochier C."/>
            <person name="Duprey A."/>
        </authorList>
    </citation>
    <scope>NUCLEOTIDE SEQUENCE [LARGE SCALE GENOMIC DNA]</scope>
    <source>
        <strain evidence="10 11">174/2</strain>
    </source>
</reference>
<sequence length="177" mass="19635">MGGNDKGLIELEGKPLYQHVIERLMPQVDTLVINANQHQEHYQQSGYPVIGDINRGFSGPLSGVLTGLSVAKTDWVIFVPCDVPALPHDLVSRLRQHHKEALAIYATDGIRPHPTLLLIHTSLSHKLNTFLAKGDRKLMLFLESAGAKPVSFADQPMAFRNLNTPEDLANWQEENNG</sequence>
<protein>
    <recommendedName>
        <fullName evidence="8">Molybdenum cofactor guanylyltransferase</fullName>
        <shortName evidence="8">MoCo guanylyltransferase</shortName>
        <ecNumber evidence="8">2.7.7.77</ecNumber>
    </recommendedName>
    <alternativeName>
        <fullName evidence="8">GTP:molybdopterin guanylyltransferase</fullName>
    </alternativeName>
    <alternativeName>
        <fullName evidence="8">Mo-MPT guanylyltransferase</fullName>
    </alternativeName>
    <alternativeName>
        <fullName evidence="8">Molybdopterin guanylyltransferase</fullName>
    </alternativeName>
    <alternativeName>
        <fullName evidence="8">Molybdopterin-guanine dinucleotide synthase</fullName>
        <shortName evidence="8">MGD synthase</shortName>
    </alternativeName>
</protein>
<dbReference type="InterPro" id="IPR025877">
    <property type="entry name" value="MobA-like_NTP_Trfase"/>
</dbReference>
<name>A0A375A553_9GAMM</name>
<comment type="subunit">
    <text evidence="8">Monomer.</text>
</comment>
<dbReference type="Gene3D" id="3.90.550.10">
    <property type="entry name" value="Spore Coat Polysaccharide Biosynthesis Protein SpsA, Chain A"/>
    <property type="match status" value="1"/>
</dbReference>
<feature type="binding site" evidence="8">
    <location>
        <position position="82"/>
    </location>
    <ligand>
        <name>Mg(2+)</name>
        <dbReference type="ChEBI" id="CHEBI:18420"/>
    </ligand>
</feature>
<dbReference type="AlphaFoldDB" id="A0A375A553"/>
<dbReference type="HAMAP" id="MF_00316">
    <property type="entry name" value="MobA"/>
    <property type="match status" value="1"/>
</dbReference>
<evidence type="ECO:0000256" key="6">
    <source>
        <dbReference type="ARBA" id="ARBA00023134"/>
    </source>
</evidence>
<dbReference type="GO" id="GO:0046872">
    <property type="term" value="F:metal ion binding"/>
    <property type="evidence" value="ECO:0007669"/>
    <property type="project" value="UniProtKB-KW"/>
</dbReference>
<dbReference type="Pfam" id="PF12804">
    <property type="entry name" value="NTP_transf_3"/>
    <property type="match status" value="1"/>
</dbReference>
<evidence type="ECO:0000256" key="3">
    <source>
        <dbReference type="ARBA" id="ARBA00022723"/>
    </source>
</evidence>
<keyword evidence="7 8" id="KW-0501">Molybdenum cofactor biosynthesis</keyword>
<evidence type="ECO:0000259" key="9">
    <source>
        <dbReference type="Pfam" id="PF12804"/>
    </source>
</evidence>
<keyword evidence="11" id="KW-1185">Reference proteome</keyword>
<evidence type="ECO:0000256" key="8">
    <source>
        <dbReference type="HAMAP-Rule" id="MF_00316"/>
    </source>
</evidence>
<evidence type="ECO:0000256" key="2">
    <source>
        <dbReference type="ARBA" id="ARBA00022679"/>
    </source>
</evidence>
<dbReference type="EC" id="2.7.7.77" evidence="8"/>
<feature type="domain" description="MobA-like NTP transferase" evidence="9">
    <location>
        <begin position="1"/>
        <end position="141"/>
    </location>
</feature>
<organism evidence="10 11">
    <name type="scientific">Dickeya aquatica</name>
    <dbReference type="NCBI Taxonomy" id="1401087"/>
    <lineage>
        <taxon>Bacteria</taxon>
        <taxon>Pseudomonadati</taxon>
        <taxon>Pseudomonadota</taxon>
        <taxon>Gammaproteobacteria</taxon>
        <taxon>Enterobacterales</taxon>
        <taxon>Pectobacteriaceae</taxon>
        <taxon>Dickeya</taxon>
    </lineage>
</organism>
<keyword evidence="5 8" id="KW-0460">Magnesium</keyword>
<evidence type="ECO:0000256" key="7">
    <source>
        <dbReference type="ARBA" id="ARBA00023150"/>
    </source>
</evidence>
<feature type="binding site" evidence="8">
    <location>
        <position position="6"/>
    </location>
    <ligand>
        <name>GTP</name>
        <dbReference type="ChEBI" id="CHEBI:37565"/>
    </ligand>
</feature>
<dbReference type="PANTHER" id="PTHR19136:SF81">
    <property type="entry name" value="MOLYBDENUM COFACTOR GUANYLYLTRANSFERASE"/>
    <property type="match status" value="1"/>
</dbReference>
<evidence type="ECO:0000313" key="11">
    <source>
        <dbReference type="Proteomes" id="UP000294820"/>
    </source>
</evidence>
<dbReference type="SUPFAM" id="SSF53448">
    <property type="entry name" value="Nucleotide-diphospho-sugar transferases"/>
    <property type="match status" value="1"/>
</dbReference>
<comment type="function">
    <text evidence="8">Transfers a GMP moiety from GTP to Mo-molybdopterin (Mo-MPT) cofactor (Moco or molybdenum cofactor) to form Mo-molybdopterin guanine dinucleotide (Mo-MGD) cofactor.</text>
</comment>
<feature type="binding site" evidence="8">
    <location>
        <position position="52"/>
    </location>
    <ligand>
        <name>GTP</name>
        <dbReference type="ChEBI" id="CHEBI:37565"/>
    </ligand>
</feature>
<dbReference type="InterPro" id="IPR029044">
    <property type="entry name" value="Nucleotide-diphossugar_trans"/>
</dbReference>
<proteinExistence type="inferred from homology"/>
<comment type="caution">
    <text evidence="8">Lacks conserved residue(s) required for the propagation of feature annotation.</text>
</comment>
<evidence type="ECO:0000256" key="4">
    <source>
        <dbReference type="ARBA" id="ARBA00022741"/>
    </source>
</evidence>
<evidence type="ECO:0000256" key="1">
    <source>
        <dbReference type="ARBA" id="ARBA00022490"/>
    </source>
</evidence>
<dbReference type="GO" id="GO:0005525">
    <property type="term" value="F:GTP binding"/>
    <property type="evidence" value="ECO:0007669"/>
    <property type="project" value="UniProtKB-UniRule"/>
</dbReference>
<feature type="binding site" evidence="8">
    <location>
        <position position="34"/>
    </location>
    <ligand>
        <name>GTP</name>
        <dbReference type="ChEBI" id="CHEBI:37565"/>
    </ligand>
</feature>
<dbReference type="InterPro" id="IPR013482">
    <property type="entry name" value="Molybde_CF_guanTrfase"/>
</dbReference>
<dbReference type="Proteomes" id="UP000294820">
    <property type="component" value="Chromosome 1"/>
</dbReference>
<keyword evidence="6 8" id="KW-0342">GTP-binding</keyword>
<dbReference type="KEGG" id="daq:DAQ1742_00017"/>
<dbReference type="GO" id="GO:0005737">
    <property type="term" value="C:cytoplasm"/>
    <property type="evidence" value="ECO:0007669"/>
    <property type="project" value="UniProtKB-SubCell"/>
</dbReference>
<evidence type="ECO:0000313" key="10">
    <source>
        <dbReference type="EMBL" id="SLM61165.1"/>
    </source>
</evidence>
<evidence type="ECO:0000256" key="5">
    <source>
        <dbReference type="ARBA" id="ARBA00022842"/>
    </source>
</evidence>
<accession>A0A375A553</accession>
<comment type="cofactor">
    <cofactor evidence="8">
        <name>Mg(2+)</name>
        <dbReference type="ChEBI" id="CHEBI:18420"/>
    </cofactor>
</comment>
<comment type="domain">
    <text evidence="8">The N-terminal domain determines nucleotide recognition and specific binding, while the C-terminal domain determines the specific binding to the target protein.</text>
</comment>
<comment type="catalytic activity">
    <reaction evidence="8">
        <text>Mo-molybdopterin + GTP + H(+) = Mo-molybdopterin guanine dinucleotide + diphosphate</text>
        <dbReference type="Rhea" id="RHEA:34243"/>
        <dbReference type="ChEBI" id="CHEBI:15378"/>
        <dbReference type="ChEBI" id="CHEBI:33019"/>
        <dbReference type="ChEBI" id="CHEBI:37565"/>
        <dbReference type="ChEBI" id="CHEBI:71302"/>
        <dbReference type="ChEBI" id="CHEBI:71310"/>
        <dbReference type="EC" id="2.7.7.77"/>
    </reaction>
</comment>
<dbReference type="NCBIfam" id="TIGR02665">
    <property type="entry name" value="molyb_mobA"/>
    <property type="match status" value="1"/>
</dbReference>